<dbReference type="AlphaFoldDB" id="A0A1E3UKF3"/>
<evidence type="ECO:0000259" key="1">
    <source>
        <dbReference type="Pfam" id="PF12959"/>
    </source>
</evidence>
<accession>A0A1E3UKF3</accession>
<feature type="domain" description="DUF3848" evidence="1">
    <location>
        <begin position="111"/>
        <end position="194"/>
    </location>
</feature>
<evidence type="ECO:0000313" key="7">
    <source>
        <dbReference type="Proteomes" id="UP000094869"/>
    </source>
</evidence>
<proteinExistence type="predicted"/>
<dbReference type="OrthoDB" id="1840170at2"/>
<name>A0A1E3UKF3_9FIRM</name>
<dbReference type="Proteomes" id="UP000094067">
    <property type="component" value="Unassembled WGS sequence"/>
</dbReference>
<sequence>MASWEEQKALLKEKLDDEIHRFALPPEEVPSGSPYLEKLRVMLSVKDELLNIPLCGAQYEMLLGMENPLDAAFRFWENPAPDTCAAKGANFSETTYYFLLQEGEAYRGGLLYDRASAEFDALLEELKGLPLEQIIDRAYEKVIKEDLLILLEPGGLEQREIDALLTFEHPLAALYGEWMDRDTSYMDLLRQTCDDLISFQEKQLRHHAFGKEGEIPEHLRDYYSFYGEEIENGALDFGEDLER</sequence>
<keyword evidence="7" id="KW-1185">Reference proteome</keyword>
<evidence type="ECO:0000313" key="2">
    <source>
        <dbReference type="EMBL" id="ODM02343.1"/>
    </source>
</evidence>
<evidence type="ECO:0000313" key="3">
    <source>
        <dbReference type="EMBL" id="ODR53131.1"/>
    </source>
</evidence>
<dbReference type="EMBL" id="MEHA01000005">
    <property type="protein sequence ID" value="ODR53131.1"/>
    <property type="molecule type" value="Genomic_DNA"/>
</dbReference>
<gene>
    <name evidence="3" type="ORF">BEI59_09770</name>
    <name evidence="2" type="ORF">BEI61_05505</name>
    <name evidence="4" type="ORF">BEI63_02060</name>
</gene>
<evidence type="ECO:0000313" key="4">
    <source>
        <dbReference type="EMBL" id="ODR61227.1"/>
    </source>
</evidence>
<comment type="caution">
    <text evidence="3">The sequence shown here is derived from an EMBL/GenBank/DDBJ whole genome shotgun (WGS) entry which is preliminary data.</text>
</comment>
<organism evidence="3 6">
    <name type="scientific">Eisenbergiella tayi</name>
    <dbReference type="NCBI Taxonomy" id="1432052"/>
    <lineage>
        <taxon>Bacteria</taxon>
        <taxon>Bacillati</taxon>
        <taxon>Bacillota</taxon>
        <taxon>Clostridia</taxon>
        <taxon>Lachnospirales</taxon>
        <taxon>Lachnospiraceae</taxon>
        <taxon>Eisenbergiella</taxon>
    </lineage>
</organism>
<evidence type="ECO:0000313" key="5">
    <source>
        <dbReference type="Proteomes" id="UP000094067"/>
    </source>
</evidence>
<dbReference type="EMBL" id="MCGH01000004">
    <property type="protein sequence ID" value="ODM02343.1"/>
    <property type="molecule type" value="Genomic_DNA"/>
</dbReference>
<reference evidence="2 5" key="1">
    <citation type="submission" date="2016-07" db="EMBL/GenBank/DDBJ databases">
        <title>Characterization of isolates of Eisenbergiella tayi derived from blood cultures, using whole genome sequencing.</title>
        <authorList>
            <person name="Burdz T."/>
            <person name="Wiebe D."/>
            <person name="Huynh C."/>
            <person name="Bernard K."/>
        </authorList>
    </citation>
    <scope>NUCLEOTIDE SEQUENCE [LARGE SCALE GENOMIC DNA]</scope>
    <source>
        <strain evidence="2 5">NML 110608</strain>
    </source>
</reference>
<reference evidence="4 7" key="2">
    <citation type="submission" date="2016-08" db="EMBL/GenBank/DDBJ databases">
        <title>Characterization of Isolates of Eisenbergiella tayi Derived from Blood Cultures, Using Whole Genome Sequencing.</title>
        <authorList>
            <person name="Bernier A.-M."/>
            <person name="Burdz T."/>
            <person name="Wiebe D."/>
            <person name="Bernard K."/>
        </authorList>
    </citation>
    <scope>NUCLEOTIDE SEQUENCE [LARGE SCALE GENOMIC DNA]</scope>
    <source>
        <strain evidence="4 7">NML120146</strain>
    </source>
</reference>
<dbReference type="Proteomes" id="UP000094271">
    <property type="component" value="Unassembled WGS sequence"/>
</dbReference>
<dbReference type="InterPro" id="IPR024380">
    <property type="entry name" value="DUF3848"/>
</dbReference>
<dbReference type="Proteomes" id="UP000094869">
    <property type="component" value="Unassembled WGS sequence"/>
</dbReference>
<reference evidence="3 6" key="3">
    <citation type="submission" date="2016-08" db="EMBL/GenBank/DDBJ databases">
        <authorList>
            <person name="Seilhamer J.J."/>
        </authorList>
    </citation>
    <scope>NUCLEOTIDE SEQUENCE [LARGE SCALE GENOMIC DNA]</scope>
    <source>
        <strain evidence="3 6">NML150140-1</strain>
    </source>
</reference>
<dbReference type="EMBL" id="MEHD01000007">
    <property type="protein sequence ID" value="ODR61227.1"/>
    <property type="molecule type" value="Genomic_DNA"/>
</dbReference>
<dbReference type="Pfam" id="PF12959">
    <property type="entry name" value="DUF3848"/>
    <property type="match status" value="1"/>
</dbReference>
<protein>
    <recommendedName>
        <fullName evidence="1">DUF3848 domain-containing protein</fullName>
    </recommendedName>
</protein>
<evidence type="ECO:0000313" key="6">
    <source>
        <dbReference type="Proteomes" id="UP000094271"/>
    </source>
</evidence>
<dbReference type="RefSeq" id="WP_069154890.1">
    <property type="nucleotide sequence ID" value="NZ_JAWYUW010000095.1"/>
</dbReference>